<evidence type="ECO:0000313" key="4">
    <source>
        <dbReference type="EMBL" id="MDB6178176.1"/>
    </source>
</evidence>
<dbReference type="RefSeq" id="WP_271889295.1">
    <property type="nucleotide sequence ID" value="NZ_JAQBIE010000013.1"/>
</dbReference>
<evidence type="ECO:0000259" key="3">
    <source>
        <dbReference type="Pfam" id="PF01103"/>
    </source>
</evidence>
<comment type="subcellular location">
    <subcellularLocation>
        <location evidence="1">Membrane</location>
    </subcellularLocation>
</comment>
<evidence type="ECO:0000256" key="2">
    <source>
        <dbReference type="ARBA" id="ARBA00023136"/>
    </source>
</evidence>
<feature type="domain" description="Bacterial surface antigen (D15)" evidence="3">
    <location>
        <begin position="206"/>
        <end position="377"/>
    </location>
</feature>
<dbReference type="InterPro" id="IPR000184">
    <property type="entry name" value="Bac_surfAg_D15"/>
</dbReference>
<organism evidence="4 5">
    <name type="scientific">Paracoccus onchidii</name>
    <dbReference type="NCBI Taxonomy" id="3017813"/>
    <lineage>
        <taxon>Bacteria</taxon>
        <taxon>Pseudomonadati</taxon>
        <taxon>Pseudomonadota</taxon>
        <taxon>Alphaproteobacteria</taxon>
        <taxon>Rhodobacterales</taxon>
        <taxon>Paracoccaceae</taxon>
        <taxon>Paracoccus</taxon>
    </lineage>
</organism>
<reference evidence="4" key="1">
    <citation type="submission" date="2022-12" db="EMBL/GenBank/DDBJ databases">
        <title>Paracoccus onchidii sp. nov., isolated from a marine invertebrate from the South China Sea.</title>
        <authorList>
            <person name="Xu S."/>
            <person name="Liu Z."/>
            <person name="Xu Y."/>
        </authorList>
    </citation>
    <scope>NUCLEOTIDE SEQUENCE</scope>
    <source>
        <strain evidence="4">Z330</strain>
    </source>
</reference>
<name>A0ABT4ZFT2_9RHOB</name>
<accession>A0ABT4ZFT2</accession>
<keyword evidence="2" id="KW-0472">Membrane</keyword>
<dbReference type="Proteomes" id="UP001165641">
    <property type="component" value="Unassembled WGS sequence"/>
</dbReference>
<gene>
    <name evidence="4" type="ORF">PAF17_11775</name>
</gene>
<dbReference type="EMBL" id="JAQBIE010000013">
    <property type="protein sequence ID" value="MDB6178176.1"/>
    <property type="molecule type" value="Genomic_DNA"/>
</dbReference>
<dbReference type="Gene3D" id="2.40.160.50">
    <property type="entry name" value="membrane protein fhac: a member of the omp85/tpsb transporter family"/>
    <property type="match status" value="1"/>
</dbReference>
<evidence type="ECO:0000256" key="1">
    <source>
        <dbReference type="ARBA" id="ARBA00004370"/>
    </source>
</evidence>
<proteinExistence type="predicted"/>
<evidence type="ECO:0000313" key="5">
    <source>
        <dbReference type="Proteomes" id="UP001165641"/>
    </source>
</evidence>
<protein>
    <submittedName>
        <fullName evidence="4">BamA/TamA family outer membrane protein</fullName>
    </submittedName>
</protein>
<keyword evidence="5" id="KW-1185">Reference proteome</keyword>
<dbReference type="Pfam" id="PF01103">
    <property type="entry name" value="Omp85"/>
    <property type="match status" value="1"/>
</dbReference>
<sequence>MTQHMHQRVPLGGLLAVILSFGPYQQAEAFEFSQFIDPQDGRLDASEFLEKGGFIPVPVIITEPAVDGGFGIIGQFIRNPDTPGDQPTRTMFGIARTGNESTAGGILRSGSMFDGDVRYKLGFGAADITLPIFPFGLSQPINYENMTYGLFGTARMRLGDSDFWAGPRLIYRQADLSLSSSRGLTPEFERLRDRVDDLLDVKRYAAVGASLHYDTRNNPFTPTDGVNAVLKFDAYGKAIGSDANFTNTQFAISSFADLGAKWGMGILGTVNMVDGDSPFFIAPSVDLRGVQAGRYAGDAAFSTEVEFRRQLTSRWAGVAFGGYGETTVSSSDIFEAEDGIWTYGAGIRYRIARKLGLDVGLDIAKGPEEHIVYIQFGHAWSRSMD</sequence>
<comment type="caution">
    <text evidence="4">The sequence shown here is derived from an EMBL/GenBank/DDBJ whole genome shotgun (WGS) entry which is preliminary data.</text>
</comment>